<feature type="domain" description="Myb-like" evidence="2">
    <location>
        <begin position="418"/>
        <end position="467"/>
    </location>
</feature>
<organism evidence="4 5">
    <name type="scientific">Fonsecaea erecta</name>
    <dbReference type="NCBI Taxonomy" id="1367422"/>
    <lineage>
        <taxon>Eukaryota</taxon>
        <taxon>Fungi</taxon>
        <taxon>Dikarya</taxon>
        <taxon>Ascomycota</taxon>
        <taxon>Pezizomycotina</taxon>
        <taxon>Eurotiomycetes</taxon>
        <taxon>Chaetothyriomycetidae</taxon>
        <taxon>Chaetothyriales</taxon>
        <taxon>Herpotrichiellaceae</taxon>
        <taxon>Fonsecaea</taxon>
    </lineage>
</organism>
<comment type="caution">
    <text evidence="4">The sequence shown here is derived from an EMBL/GenBank/DDBJ whole genome shotgun (WGS) entry which is preliminary data.</text>
</comment>
<reference evidence="4 5" key="1">
    <citation type="submission" date="2016-04" db="EMBL/GenBank/DDBJ databases">
        <title>Draft genome of Fonsecaea erecta CBS 125763.</title>
        <authorList>
            <person name="Weiss V.A."/>
            <person name="Vicente V.A."/>
            <person name="Raittz R.T."/>
            <person name="Moreno L.F."/>
            <person name="De Souza E.M."/>
            <person name="Pedrosa F.O."/>
            <person name="Steffens M.B."/>
            <person name="Faoro H."/>
            <person name="Tadra-Sfeir M.Z."/>
            <person name="Najafzadeh M.J."/>
            <person name="Felipe M.S."/>
            <person name="Teixeira M."/>
            <person name="Sun J."/>
            <person name="Xi L."/>
            <person name="Gomes R."/>
            <person name="De Azevedo C.M."/>
            <person name="Salgado C.G."/>
            <person name="Da Silva M.B."/>
            <person name="Nascimento M.F."/>
            <person name="Queiroz-Telles F."/>
            <person name="Attili D.S."/>
            <person name="Gorbushina A."/>
        </authorList>
    </citation>
    <scope>NUCLEOTIDE SEQUENCE [LARGE SCALE GENOMIC DNA]</scope>
    <source>
        <strain evidence="4 5">CBS 125763</strain>
    </source>
</reference>
<name>A0A178Z3X0_9EURO</name>
<dbReference type="EMBL" id="LVYI01000022">
    <property type="protein sequence ID" value="OAP53795.1"/>
    <property type="molecule type" value="Genomic_DNA"/>
</dbReference>
<protein>
    <submittedName>
        <fullName evidence="4">Uncharacterized protein</fullName>
    </submittedName>
</protein>
<dbReference type="InterPro" id="IPR009057">
    <property type="entry name" value="Homeodomain-like_sf"/>
</dbReference>
<dbReference type="OrthoDB" id="4121170at2759"/>
<dbReference type="STRING" id="1367422.A0A178Z3X0"/>
<dbReference type="InterPro" id="IPR001005">
    <property type="entry name" value="SANT/Myb"/>
</dbReference>
<dbReference type="Gene3D" id="1.10.10.60">
    <property type="entry name" value="Homeodomain-like"/>
    <property type="match status" value="1"/>
</dbReference>
<evidence type="ECO:0000259" key="3">
    <source>
        <dbReference type="PROSITE" id="PS51294"/>
    </source>
</evidence>
<feature type="region of interest" description="Disordered" evidence="1">
    <location>
        <begin position="42"/>
        <end position="94"/>
    </location>
</feature>
<accession>A0A178Z3X0</accession>
<feature type="compositionally biased region" description="Polar residues" evidence="1">
    <location>
        <begin position="149"/>
        <end position="164"/>
    </location>
</feature>
<feature type="region of interest" description="Disordered" evidence="1">
    <location>
        <begin position="149"/>
        <end position="290"/>
    </location>
</feature>
<dbReference type="SMART" id="SM00717">
    <property type="entry name" value="SANT"/>
    <property type="match status" value="1"/>
</dbReference>
<dbReference type="InterPro" id="IPR017930">
    <property type="entry name" value="Myb_dom"/>
</dbReference>
<dbReference type="AlphaFoldDB" id="A0A178Z3X0"/>
<feature type="compositionally biased region" description="Acidic residues" evidence="1">
    <location>
        <begin position="83"/>
        <end position="94"/>
    </location>
</feature>
<evidence type="ECO:0000256" key="1">
    <source>
        <dbReference type="SAM" id="MobiDB-lite"/>
    </source>
</evidence>
<dbReference type="PROSITE" id="PS51294">
    <property type="entry name" value="HTH_MYB"/>
    <property type="match status" value="1"/>
</dbReference>
<dbReference type="SUPFAM" id="SSF46689">
    <property type="entry name" value="Homeodomain-like"/>
    <property type="match status" value="1"/>
</dbReference>
<dbReference type="PROSITE" id="PS50090">
    <property type="entry name" value="MYB_LIKE"/>
    <property type="match status" value="1"/>
</dbReference>
<dbReference type="Pfam" id="PF00249">
    <property type="entry name" value="Myb_DNA-binding"/>
    <property type="match status" value="1"/>
</dbReference>
<dbReference type="CDD" id="cd00167">
    <property type="entry name" value="SANT"/>
    <property type="match status" value="1"/>
</dbReference>
<gene>
    <name evidence="4" type="ORF">AYL99_12014</name>
</gene>
<dbReference type="RefSeq" id="XP_018687162.1">
    <property type="nucleotide sequence ID" value="XM_018843518.1"/>
</dbReference>
<dbReference type="GeneID" id="30016181"/>
<feature type="compositionally biased region" description="Polar residues" evidence="1">
    <location>
        <begin position="60"/>
        <end position="71"/>
    </location>
</feature>
<evidence type="ECO:0000313" key="5">
    <source>
        <dbReference type="Proteomes" id="UP000078343"/>
    </source>
</evidence>
<feature type="domain" description="HTH myb-type" evidence="3">
    <location>
        <begin position="418"/>
        <end position="471"/>
    </location>
</feature>
<sequence>MRVHDLSYEPAPILSSPVRALKPDLASRGLRKSSLTEEIHITKAEQAVDGQDVDKENPTPARTTSTESLPWNASRKDGGFSSDSEDEGFTAEDPVDERLPKTLFDHVTPSDSDISNLGFRALAGREEGALQLAKPGLEIVVPGRYIPYGQSTPKSIPLSQASSKTRTRALSKVENPSSKRKRGRPSTMVRTITKRRSWQASRATVRAGVSSSDSSYDDTSDVDTVADVRKRPRARQLPKMSQVRTGSKWRGPRRDRASSAGIGSHPTADPEGRDGRALPQSSDVAQGHGASAAYTTPLEPRCNVHAAASTESAVLTGVLADIASIEPLLKSSAAWGLAGDPSSTRLVSATIKPYTGEQWQLTATFARVPGGEKSLAELGCHANDYCASDSDDQSGSLFSLHHKSSEDESSEAEFGNLTPPMGRRLWREDEDKRLIRLMRRGERWHWVVKQFPGRTEGSIKNHWYAKLAPRQVRRWTRDK</sequence>
<feature type="region of interest" description="Disordered" evidence="1">
    <location>
        <begin position="397"/>
        <end position="419"/>
    </location>
</feature>
<keyword evidence="5" id="KW-1185">Reference proteome</keyword>
<evidence type="ECO:0000313" key="4">
    <source>
        <dbReference type="EMBL" id="OAP53795.1"/>
    </source>
</evidence>
<proteinExistence type="predicted"/>
<evidence type="ECO:0000259" key="2">
    <source>
        <dbReference type="PROSITE" id="PS50090"/>
    </source>
</evidence>
<dbReference type="Proteomes" id="UP000078343">
    <property type="component" value="Unassembled WGS sequence"/>
</dbReference>